<dbReference type="Pfam" id="PF00501">
    <property type="entry name" value="AMP-binding"/>
    <property type="match status" value="1"/>
</dbReference>
<dbReference type="AlphaFoldDB" id="A0A1B2HS64"/>
<dbReference type="CDD" id="cd19531">
    <property type="entry name" value="LCL_NRPS-like"/>
    <property type="match status" value="1"/>
</dbReference>
<dbReference type="InterPro" id="IPR009081">
    <property type="entry name" value="PP-bd_ACP"/>
</dbReference>
<gene>
    <name evidence="5" type="ORF">BBK82_35515</name>
</gene>
<dbReference type="SUPFAM" id="SSF52777">
    <property type="entry name" value="CoA-dependent acyltransferases"/>
    <property type="match status" value="2"/>
</dbReference>
<dbReference type="Gene3D" id="1.10.1200.10">
    <property type="entry name" value="ACP-like"/>
    <property type="match status" value="2"/>
</dbReference>
<protein>
    <recommendedName>
        <fullName evidence="4">Carrier domain-containing protein</fullName>
    </recommendedName>
</protein>
<dbReference type="GO" id="GO:0005737">
    <property type="term" value="C:cytoplasm"/>
    <property type="evidence" value="ECO:0007669"/>
    <property type="project" value="TreeGrafter"/>
</dbReference>
<dbReference type="InterPro" id="IPR036736">
    <property type="entry name" value="ACP-like_sf"/>
</dbReference>
<dbReference type="Gene3D" id="3.40.50.12780">
    <property type="entry name" value="N-terminal domain of ligase-like"/>
    <property type="match status" value="1"/>
</dbReference>
<sequence>MARTRLLHGTVLDEALSAPDATAWIGAGETMPYARLDERSAHLAARLADLGVRAGDLVALFLERGPDMAVAILGVLRAGAAFVPLGLDEPAVRRARILADCGPVVVVVHEATAGRFSHDGFRLVGIEGDAGRLAQPEIGADAAAYVIYTSGSSGAPKGVVVEHRNLVPHLDWLAEHLPLGRGDRLLQVAPYTFDAAMTDFFWPLGGGAAVVSLAEGEHLDPYAIATALVDHEITAVRLPPAIMPLLLDEPVFHRAIGLRYLICGGDRLPVPVARRITEALPQVRLFNRYGPTEAAVAVSYHEFDAAGDTGGDVPIGSAVTGAELHLADGTPAVPGAEGELLIGGAVVARGYLGDPELTAARFVEVPGAGRVFRSGDRVRVGAAGAFVFLGRDDGQVQVAGHRVETAEVRAALCEHPGVDDCVITPRADAPDTLAAYVVGRAVQPSADEVRAYLRARLPRHMVPSAVAFVDRLPMTERGKVDLAALHALPFTATGTPPAPPAPATRSAVRDAWLEVLGSAGPAGFLAAGGTSLQAARLANRLRSRCGVSVSTADILRHESLAGFEAWFATQDRTVAPAPPADRQDSGDAPLTHLQERLWFMHEFAPDEPVYNFQAIYHFTGDLDETALRAALTGIIDRHEVLRSTFVARDGVPRQVVHPDNRPSVTLVDLRDTGMTAEGVEATARELAEEFVRRPFDVTTAPLVRWCLIRLDDQRRWLVHSQHHLTHDGWSFSVFLNELLVRYRAEVTGGEVELPEPVLQCGDFARRQRQLWDEHGLREDLPYWLDQLRGVPPLALTPRPDVPVDQSGTQVRRRVSAELVGKIKEQSASAAVTPFMFCFAAWQTFVWLLTGQRDFAVGTAVVNRRWEEAEHMLGCVLNNLAIRTTIAPELDFLTFVRRTADELLAAYAHDTAPLHAIVEQLRLPRNLENPLFQTTFNFHDAPFPDLTLPGTRLVLEEAIANGTAKFPIDVIFITGAQRRTGGTGAEEYDVVWHASARHFDAAQANACADAFLALLARVADVPRSRLSDLPAPRIPVAGVEPADIPTTREEDQSTARVRDIVRTVWTELLGVEVREHDNFFDRGGHSLLAVRVMSRLRARTGQRMPVRLIFEAQTFRDFVNEVARTLLAAGVAS</sequence>
<dbReference type="GO" id="GO:0044550">
    <property type="term" value="P:secondary metabolite biosynthetic process"/>
    <property type="evidence" value="ECO:0007669"/>
    <property type="project" value="TreeGrafter"/>
</dbReference>
<dbReference type="Proteomes" id="UP000093053">
    <property type="component" value="Chromosome"/>
</dbReference>
<keyword evidence="3" id="KW-0597">Phosphoprotein</keyword>
<dbReference type="NCBIfam" id="TIGR01733">
    <property type="entry name" value="AA-adenyl-dom"/>
    <property type="match status" value="1"/>
</dbReference>
<dbReference type="Gene3D" id="3.30.559.10">
    <property type="entry name" value="Chloramphenicol acetyltransferase-like domain"/>
    <property type="match status" value="1"/>
</dbReference>
<dbReference type="InterPro" id="IPR000873">
    <property type="entry name" value="AMP-dep_synth/lig_dom"/>
</dbReference>
<dbReference type="GO" id="GO:0043041">
    <property type="term" value="P:amino acid activation for nonribosomal peptide biosynthetic process"/>
    <property type="evidence" value="ECO:0007669"/>
    <property type="project" value="TreeGrafter"/>
</dbReference>
<evidence type="ECO:0000313" key="5">
    <source>
        <dbReference type="EMBL" id="ANZ40528.1"/>
    </source>
</evidence>
<dbReference type="CDD" id="cd05930">
    <property type="entry name" value="A_NRPS"/>
    <property type="match status" value="1"/>
</dbReference>
<comment type="cofactor">
    <cofactor evidence="1">
        <name>pantetheine 4'-phosphate</name>
        <dbReference type="ChEBI" id="CHEBI:47942"/>
    </cofactor>
</comment>
<dbReference type="InterPro" id="IPR020806">
    <property type="entry name" value="PKS_PP-bd"/>
</dbReference>
<accession>A0A1B2HS64</accession>
<feature type="domain" description="Carrier" evidence="4">
    <location>
        <begin position="1050"/>
        <end position="1125"/>
    </location>
</feature>
<keyword evidence="2" id="KW-0596">Phosphopantetheine</keyword>
<dbReference type="KEGG" id="led:BBK82_35515"/>
<dbReference type="SUPFAM" id="SSF56801">
    <property type="entry name" value="Acetyl-CoA synthetase-like"/>
    <property type="match status" value="1"/>
</dbReference>
<dbReference type="PROSITE" id="PS00455">
    <property type="entry name" value="AMP_BINDING"/>
    <property type="match status" value="1"/>
</dbReference>
<evidence type="ECO:0000256" key="2">
    <source>
        <dbReference type="ARBA" id="ARBA00022450"/>
    </source>
</evidence>
<dbReference type="InterPro" id="IPR020845">
    <property type="entry name" value="AMP-binding_CS"/>
</dbReference>
<evidence type="ECO:0000313" key="6">
    <source>
        <dbReference type="Proteomes" id="UP000093053"/>
    </source>
</evidence>
<evidence type="ECO:0000259" key="4">
    <source>
        <dbReference type="PROSITE" id="PS50075"/>
    </source>
</evidence>
<dbReference type="Pfam" id="PF00668">
    <property type="entry name" value="Condensation"/>
    <property type="match status" value="1"/>
</dbReference>
<dbReference type="InterPro" id="IPR010071">
    <property type="entry name" value="AA_adenyl_dom"/>
</dbReference>
<evidence type="ECO:0000256" key="3">
    <source>
        <dbReference type="ARBA" id="ARBA00022553"/>
    </source>
</evidence>
<dbReference type="RefSeq" id="WP_065918866.1">
    <property type="nucleotide sequence ID" value="NZ_CP016793.1"/>
</dbReference>
<dbReference type="GO" id="GO:0003824">
    <property type="term" value="F:catalytic activity"/>
    <property type="evidence" value="ECO:0007669"/>
    <property type="project" value="InterPro"/>
</dbReference>
<proteinExistence type="predicted"/>
<keyword evidence="6" id="KW-1185">Reference proteome</keyword>
<dbReference type="PROSITE" id="PS50075">
    <property type="entry name" value="CARRIER"/>
    <property type="match status" value="1"/>
</dbReference>
<dbReference type="InterPro" id="IPR042099">
    <property type="entry name" value="ANL_N_sf"/>
</dbReference>
<dbReference type="PANTHER" id="PTHR45527:SF1">
    <property type="entry name" value="FATTY ACID SYNTHASE"/>
    <property type="match status" value="1"/>
</dbReference>
<dbReference type="Gene3D" id="3.30.559.30">
    <property type="entry name" value="Nonribosomal peptide synthetase, condensation domain"/>
    <property type="match status" value="1"/>
</dbReference>
<reference evidence="5 6" key="1">
    <citation type="submission" date="2016-07" db="EMBL/GenBank/DDBJ databases">
        <title>Complete genome sequence of the Lentzea guizhouensis DHS C013.</title>
        <authorList>
            <person name="Cao C."/>
        </authorList>
    </citation>
    <scope>NUCLEOTIDE SEQUENCE [LARGE SCALE GENOMIC DNA]</scope>
    <source>
        <strain evidence="5 6">DHS C013</strain>
    </source>
</reference>
<dbReference type="EMBL" id="CP016793">
    <property type="protein sequence ID" value="ANZ40528.1"/>
    <property type="molecule type" value="Genomic_DNA"/>
</dbReference>
<dbReference type="InterPro" id="IPR045851">
    <property type="entry name" value="AMP-bd_C_sf"/>
</dbReference>
<evidence type="ECO:0000256" key="1">
    <source>
        <dbReference type="ARBA" id="ARBA00001957"/>
    </source>
</evidence>
<dbReference type="PANTHER" id="PTHR45527">
    <property type="entry name" value="NONRIBOSOMAL PEPTIDE SYNTHETASE"/>
    <property type="match status" value="1"/>
</dbReference>
<dbReference type="InterPro" id="IPR001242">
    <property type="entry name" value="Condensation_dom"/>
</dbReference>
<dbReference type="GO" id="GO:0031177">
    <property type="term" value="F:phosphopantetheine binding"/>
    <property type="evidence" value="ECO:0007669"/>
    <property type="project" value="InterPro"/>
</dbReference>
<dbReference type="Gene3D" id="3.30.300.30">
    <property type="match status" value="1"/>
</dbReference>
<organism evidence="5 6">
    <name type="scientific">Lentzea guizhouensis</name>
    <dbReference type="NCBI Taxonomy" id="1586287"/>
    <lineage>
        <taxon>Bacteria</taxon>
        <taxon>Bacillati</taxon>
        <taxon>Actinomycetota</taxon>
        <taxon>Actinomycetes</taxon>
        <taxon>Pseudonocardiales</taxon>
        <taxon>Pseudonocardiaceae</taxon>
        <taxon>Lentzea</taxon>
    </lineage>
</organism>
<dbReference type="SUPFAM" id="SSF47336">
    <property type="entry name" value="ACP-like"/>
    <property type="match status" value="2"/>
</dbReference>
<dbReference type="Pfam" id="PF13193">
    <property type="entry name" value="AMP-binding_C"/>
    <property type="match status" value="1"/>
</dbReference>
<dbReference type="InterPro" id="IPR023213">
    <property type="entry name" value="CAT-like_dom_sf"/>
</dbReference>
<name>A0A1B2HS64_9PSEU</name>
<dbReference type="STRING" id="1586287.BBK82_35515"/>
<dbReference type="InterPro" id="IPR025110">
    <property type="entry name" value="AMP-bd_C"/>
</dbReference>
<dbReference type="GO" id="GO:0008610">
    <property type="term" value="P:lipid biosynthetic process"/>
    <property type="evidence" value="ECO:0007669"/>
    <property type="project" value="UniProtKB-ARBA"/>
</dbReference>
<dbReference type="SMART" id="SM00823">
    <property type="entry name" value="PKS_PP"/>
    <property type="match status" value="2"/>
</dbReference>
<dbReference type="Pfam" id="PF00550">
    <property type="entry name" value="PP-binding"/>
    <property type="match status" value="2"/>
</dbReference>